<evidence type="ECO:0000256" key="3">
    <source>
        <dbReference type="ARBA" id="ARBA00022801"/>
    </source>
</evidence>
<feature type="chain" id="PRO_5046861687" evidence="7">
    <location>
        <begin position="19"/>
        <end position="939"/>
    </location>
</feature>
<proteinExistence type="inferred from homology"/>
<dbReference type="InterPro" id="IPR023828">
    <property type="entry name" value="Peptidase_S8_Ser-AS"/>
</dbReference>
<dbReference type="PRINTS" id="PR00723">
    <property type="entry name" value="SUBTILISIN"/>
</dbReference>
<reference evidence="9 10" key="1">
    <citation type="submission" date="2022-10" db="EMBL/GenBank/DDBJ databases">
        <title>Xanthomonas sp. H13-6.</title>
        <authorList>
            <person name="Liu X."/>
            <person name="Deng Z."/>
            <person name="Jiang Y."/>
            <person name="Yu T."/>
            <person name="Ai J."/>
        </authorList>
    </citation>
    <scope>NUCLEOTIDE SEQUENCE [LARGE SCALE GENOMIC DNA]</scope>
    <source>
        <strain evidence="9 10">H13-6</strain>
    </source>
</reference>
<keyword evidence="2 7" id="KW-0732">Signal</keyword>
<dbReference type="InterPro" id="IPR013425">
    <property type="entry name" value="Autotrns_rpt"/>
</dbReference>
<gene>
    <name evidence="9" type="ORF">OK345_08840</name>
</gene>
<feature type="signal peptide" evidence="7">
    <location>
        <begin position="1"/>
        <end position="18"/>
    </location>
</feature>
<keyword evidence="1 5" id="KW-0645">Protease</keyword>
<accession>A0ABT3JWL2</accession>
<dbReference type="RefSeq" id="WP_265127599.1">
    <property type="nucleotide sequence ID" value="NZ_JAPCHY010000006.1"/>
</dbReference>
<feature type="region of interest" description="Disordered" evidence="6">
    <location>
        <begin position="234"/>
        <end position="253"/>
    </location>
</feature>
<dbReference type="InterPro" id="IPR015500">
    <property type="entry name" value="Peptidase_S8_subtilisin-rel"/>
</dbReference>
<keyword evidence="3 5" id="KW-0378">Hydrolase</keyword>
<comment type="similarity">
    <text evidence="5">Belongs to the peptidase S8 family.</text>
</comment>
<dbReference type="InterPro" id="IPR005546">
    <property type="entry name" value="Autotransporte_beta"/>
</dbReference>
<dbReference type="InterPro" id="IPR023827">
    <property type="entry name" value="Peptidase_S8_Asp-AS"/>
</dbReference>
<dbReference type="EMBL" id="JAPCHY010000006">
    <property type="protein sequence ID" value="MCW4472609.1"/>
    <property type="molecule type" value="Genomic_DNA"/>
</dbReference>
<feature type="active site" description="Charge relay system" evidence="5">
    <location>
        <position position="316"/>
    </location>
</feature>
<evidence type="ECO:0000256" key="2">
    <source>
        <dbReference type="ARBA" id="ARBA00022729"/>
    </source>
</evidence>
<dbReference type="Pfam" id="PF00082">
    <property type="entry name" value="Peptidase_S8"/>
    <property type="match status" value="1"/>
</dbReference>
<dbReference type="PROSITE" id="PS51208">
    <property type="entry name" value="AUTOTRANSPORTER"/>
    <property type="match status" value="1"/>
</dbReference>
<evidence type="ECO:0000256" key="7">
    <source>
        <dbReference type="SAM" id="SignalP"/>
    </source>
</evidence>
<evidence type="ECO:0000313" key="9">
    <source>
        <dbReference type="EMBL" id="MCW4472609.1"/>
    </source>
</evidence>
<feature type="domain" description="Autotransporter" evidence="8">
    <location>
        <begin position="669"/>
        <end position="939"/>
    </location>
</feature>
<dbReference type="PROSITE" id="PS00138">
    <property type="entry name" value="SUBTILASE_SER"/>
    <property type="match status" value="1"/>
</dbReference>
<evidence type="ECO:0000256" key="5">
    <source>
        <dbReference type="PROSITE-ProRule" id="PRU01240"/>
    </source>
</evidence>
<name>A0ABT3JWL2_9XANT</name>
<dbReference type="NCBIfam" id="TIGR02601">
    <property type="entry name" value="autotrns_rpt"/>
    <property type="match status" value="1"/>
</dbReference>
<dbReference type="Proteomes" id="UP001209922">
    <property type="component" value="Unassembled WGS sequence"/>
</dbReference>
<comment type="caution">
    <text evidence="9">The sequence shown here is derived from an EMBL/GenBank/DDBJ whole genome shotgun (WGS) entry which is preliminary data.</text>
</comment>
<feature type="active site" description="Charge relay system" evidence="5">
    <location>
        <position position="85"/>
    </location>
</feature>
<dbReference type="PROSITE" id="PS51892">
    <property type="entry name" value="SUBTILASE"/>
    <property type="match status" value="1"/>
</dbReference>
<evidence type="ECO:0000313" key="10">
    <source>
        <dbReference type="Proteomes" id="UP001209922"/>
    </source>
</evidence>
<evidence type="ECO:0000256" key="6">
    <source>
        <dbReference type="SAM" id="MobiDB-lite"/>
    </source>
</evidence>
<feature type="compositionally biased region" description="Pro residues" evidence="6">
    <location>
        <begin position="31"/>
        <end position="58"/>
    </location>
</feature>
<keyword evidence="10" id="KW-1185">Reference proteome</keyword>
<feature type="region of interest" description="Disordered" evidence="6">
    <location>
        <begin position="23"/>
        <end position="61"/>
    </location>
</feature>
<dbReference type="SMART" id="SM00869">
    <property type="entry name" value="Autotransporter"/>
    <property type="match status" value="1"/>
</dbReference>
<dbReference type="PROSITE" id="PS00136">
    <property type="entry name" value="SUBTILASE_ASP"/>
    <property type="match status" value="1"/>
</dbReference>
<sequence length="939" mass="96066">MEKAVLAKSLLASGLALALVACGGGSNARPDPVPTSPPPVSPPPPPPTSPPPPPPPQPAFDAHLTLTNAKSTGYTGAGYRIGVVDSGVNRNHPALAGRVMANYNYIDPRRNNTAVDDVVGHGTAVAQLAAGAAVGQWPGGIAPGAEILSARIISDTPPEDDGSGDGNEVNGALGLASIHQDLINAGMRIMNNSWGGLYWTNPNATAPIAAEYRPFIANHDGLVVFATGNEGKANPSDMASLPSQQGPNGSRPAADLERGWLAVAALDTANPTQLAHYSNACGVAMNYCLVAPGTAVFVGHDSTAGNLEYYYNSGTSFAAPQVSGAAALVWEAFPYFTNDLVRQTLLGTATDLGAPGVDAVFGHGLLNVGKAVRGPQRLDFGDVSINLASGSSTWSNDLSGAGGLFKRGNGTLTLAGTDNANTGASRVEAGTLAVASHGTGTAYVDAGARLLTSGTLKGGVDNAGTFELAPASGGVTQVGGDYLQRAGGVLAMHAGDQLQVGGSAELRGGDLHVLGKRDYVGFGQGYTLISADGGVSGQFARITAPSTMFIDASLAYGANVVELTLNRLDVTVAAASLGDITPAALASAGRVENAFRQIDVQQGQGEGAVADGLIRAAGEIQAIATATAAAATLESLSGQAHAAASAMTFDSIDMNRRALSAQFGERAQRALPEGGAWMRSLGGGGQGGYAGSDFEVGGWMMGSDTRLGGSGVLGFAFGETRATSPAGTALDRGRDRQTQAQLYAGWGLGDGYVLGQAGLGRYDRRIDRGLLLGSDRHGVHAGYAGDFVAASAEAGYRFGGAGFGITPYLGAEHARVQGDGFNEQGGYGFGLRTGAWSSSRTQALAGVRGEYRWQGVSFNGYAEWQQALASDGLTIDASFVGVEAWTPLAGLQPQRSGGLFGVSVDSWLSRNSKLSLGYDQRFGPRGDNRMASLRYWYGF</sequence>
<protein>
    <submittedName>
        <fullName evidence="9">S8 family serine peptidase</fullName>
    </submittedName>
</protein>
<dbReference type="InterPro" id="IPR036852">
    <property type="entry name" value="Peptidase_S8/S53_dom_sf"/>
</dbReference>
<evidence type="ECO:0000256" key="1">
    <source>
        <dbReference type="ARBA" id="ARBA00022670"/>
    </source>
</evidence>
<dbReference type="Pfam" id="PF03797">
    <property type="entry name" value="Autotransporter"/>
    <property type="match status" value="1"/>
</dbReference>
<dbReference type="InterPro" id="IPR034061">
    <property type="entry name" value="Peptidases_S8_Autotransporter"/>
</dbReference>
<dbReference type="InterPro" id="IPR000209">
    <property type="entry name" value="Peptidase_S8/S53_dom"/>
</dbReference>
<dbReference type="Gene3D" id="3.40.50.200">
    <property type="entry name" value="Peptidase S8/S53 domain"/>
    <property type="match status" value="1"/>
</dbReference>
<dbReference type="Gene3D" id="2.40.128.130">
    <property type="entry name" value="Autotransporter beta-domain"/>
    <property type="match status" value="1"/>
</dbReference>
<dbReference type="SUPFAM" id="SSF52743">
    <property type="entry name" value="Subtilisin-like"/>
    <property type="match status" value="1"/>
</dbReference>
<dbReference type="CDD" id="cd04848">
    <property type="entry name" value="Peptidases_S8_Autotransporter_serine_protease_like"/>
    <property type="match status" value="1"/>
</dbReference>
<dbReference type="SUPFAM" id="SSF103515">
    <property type="entry name" value="Autotransporter"/>
    <property type="match status" value="1"/>
</dbReference>
<evidence type="ECO:0000256" key="4">
    <source>
        <dbReference type="ARBA" id="ARBA00022825"/>
    </source>
</evidence>
<dbReference type="Pfam" id="PF12951">
    <property type="entry name" value="PATR"/>
    <property type="match status" value="1"/>
</dbReference>
<dbReference type="PANTHER" id="PTHR42884:SF14">
    <property type="entry name" value="NEUROENDOCRINE CONVERTASE 1"/>
    <property type="match status" value="1"/>
</dbReference>
<organism evidence="9 10">
    <name type="scientific">Xanthomonas chitinilytica</name>
    <dbReference type="NCBI Taxonomy" id="2989819"/>
    <lineage>
        <taxon>Bacteria</taxon>
        <taxon>Pseudomonadati</taxon>
        <taxon>Pseudomonadota</taxon>
        <taxon>Gammaproteobacteria</taxon>
        <taxon>Lysobacterales</taxon>
        <taxon>Lysobacteraceae</taxon>
        <taxon>Xanthomonas</taxon>
    </lineage>
</organism>
<dbReference type="PROSITE" id="PS51257">
    <property type="entry name" value="PROKAR_LIPOPROTEIN"/>
    <property type="match status" value="1"/>
</dbReference>
<keyword evidence="4 5" id="KW-0720">Serine protease</keyword>
<evidence type="ECO:0000259" key="8">
    <source>
        <dbReference type="PROSITE" id="PS51208"/>
    </source>
</evidence>
<dbReference type="InterPro" id="IPR036709">
    <property type="entry name" value="Autotransporte_beta_dom_sf"/>
</dbReference>
<feature type="active site" description="Charge relay system" evidence="5">
    <location>
        <position position="121"/>
    </location>
</feature>
<dbReference type="PANTHER" id="PTHR42884">
    <property type="entry name" value="PROPROTEIN CONVERTASE SUBTILISIN/KEXIN-RELATED"/>
    <property type="match status" value="1"/>
</dbReference>